<proteinExistence type="predicted"/>
<dbReference type="InterPro" id="IPR036291">
    <property type="entry name" value="NAD(P)-bd_dom_sf"/>
</dbReference>
<dbReference type="RefSeq" id="WP_038688458.1">
    <property type="nucleotide sequence ID" value="NZ_CP006986.1"/>
</dbReference>
<feature type="domain" description="NAD-dependent epimerase/dehydratase" evidence="1">
    <location>
        <begin position="3"/>
        <end position="217"/>
    </location>
</feature>
<protein>
    <submittedName>
        <fullName evidence="2">NAD-dependent epimerase/dehydratase family protein</fullName>
    </submittedName>
</protein>
<dbReference type="EMBL" id="CP006986">
    <property type="protein sequence ID" value="AIC26998.1"/>
    <property type="molecule type" value="Genomic_DNA"/>
</dbReference>
<reference evidence="2 3" key="1">
    <citation type="submission" date="2013-12" db="EMBL/GenBank/DDBJ databases">
        <title>Complete genome sequence of Rhizobium etli bv. mimosae IE4771.</title>
        <authorList>
            <person name="Bustos P."/>
            <person name="Santamaria R.I."/>
            <person name="Lozano L."/>
            <person name="Ormeno-Orrillo E."/>
            <person name="Rogel M.A."/>
            <person name="Romero D."/>
            <person name="Cevallos M.A."/>
            <person name="Martinez-Romero E."/>
            <person name="Gonzalez V."/>
        </authorList>
    </citation>
    <scope>NUCLEOTIDE SEQUENCE [LARGE SCALE GENOMIC DNA]</scope>
    <source>
        <strain evidence="2 3">IE4771</strain>
    </source>
</reference>
<accession>A0A060HVL2</accession>
<dbReference type="PANTHER" id="PTHR43245">
    <property type="entry name" value="BIFUNCTIONAL POLYMYXIN RESISTANCE PROTEIN ARNA"/>
    <property type="match status" value="1"/>
</dbReference>
<dbReference type="KEGG" id="rei:IE4771_CH01874"/>
<dbReference type="AlphaFoldDB" id="A0A060HVL2"/>
<dbReference type="HOGENOM" id="CLU_835936_0_0_5"/>
<name>A0A060HVL2_RHIET</name>
<evidence type="ECO:0000259" key="1">
    <source>
        <dbReference type="Pfam" id="PF01370"/>
    </source>
</evidence>
<dbReference type="OrthoDB" id="7941246at2"/>
<evidence type="ECO:0000313" key="2">
    <source>
        <dbReference type="EMBL" id="AIC26998.1"/>
    </source>
</evidence>
<dbReference type="InterPro" id="IPR001509">
    <property type="entry name" value="Epimerase_deHydtase"/>
</dbReference>
<dbReference type="SUPFAM" id="SSF51735">
    <property type="entry name" value="NAD(P)-binding Rossmann-fold domains"/>
    <property type="match status" value="1"/>
</dbReference>
<sequence>MRVLVIGATGHVGTYLVPRLVEAGHDVVTISRGAAKPYMENRAWASVDQRRMDRAGMERAGEFAPAVRALKADIVIDMICFTLASAEQLVTALSGHVGHFLHTGTIWTHGYPVSVPTREEAPKSPFGDYGIQKAAIETYLLQQARLQGFPATIIHPGHIVGTGWAPLNPAGNFNLEVFSTLARGETLTLPNFGLETVHHVHADDVAAMFMDAIAHWNTSIGESFHAVSEQALTLRGYAEAMSRWFGREPRLTFAPFDAWAEGQTAEDAEATWEHIARSPNCSIAKARRLLGYAPRYTSLQAVQESVGWLVGHGRIRT</sequence>
<organism evidence="2 3">
    <name type="scientific">Rhizobium etli bv. mimosae str. IE4771</name>
    <dbReference type="NCBI Taxonomy" id="1432050"/>
    <lineage>
        <taxon>Bacteria</taxon>
        <taxon>Pseudomonadati</taxon>
        <taxon>Pseudomonadota</taxon>
        <taxon>Alphaproteobacteria</taxon>
        <taxon>Hyphomicrobiales</taxon>
        <taxon>Rhizobiaceae</taxon>
        <taxon>Rhizobium/Agrobacterium group</taxon>
        <taxon>Rhizobium</taxon>
    </lineage>
</organism>
<dbReference type="Proteomes" id="UP000027180">
    <property type="component" value="Chromosome"/>
</dbReference>
<dbReference type="Pfam" id="PF01370">
    <property type="entry name" value="Epimerase"/>
    <property type="match status" value="1"/>
</dbReference>
<dbReference type="InterPro" id="IPR050177">
    <property type="entry name" value="Lipid_A_modif_metabolic_enz"/>
</dbReference>
<evidence type="ECO:0000313" key="3">
    <source>
        <dbReference type="Proteomes" id="UP000027180"/>
    </source>
</evidence>
<gene>
    <name evidence="2" type="ORF">IE4771_CH01874</name>
</gene>
<dbReference type="Gene3D" id="3.40.50.720">
    <property type="entry name" value="NAD(P)-binding Rossmann-like Domain"/>
    <property type="match status" value="1"/>
</dbReference>